<protein>
    <submittedName>
        <fullName evidence="1">Uncharacterized protein</fullName>
    </submittedName>
</protein>
<organism evidence="1 2">
    <name type="scientific">Amycolatopsis azurea DSM 43854</name>
    <dbReference type="NCBI Taxonomy" id="1238180"/>
    <lineage>
        <taxon>Bacteria</taxon>
        <taxon>Bacillati</taxon>
        <taxon>Actinomycetota</taxon>
        <taxon>Actinomycetes</taxon>
        <taxon>Pseudonocardiales</taxon>
        <taxon>Pseudonocardiaceae</taxon>
        <taxon>Amycolatopsis</taxon>
    </lineage>
</organism>
<accession>M2NIQ1</accession>
<proteinExistence type="predicted"/>
<dbReference type="Proteomes" id="UP000014137">
    <property type="component" value="Unassembled WGS sequence"/>
</dbReference>
<gene>
    <name evidence="1" type="ORF">C791_0600</name>
</gene>
<reference evidence="1 2" key="1">
    <citation type="submission" date="2012-10" db="EMBL/GenBank/DDBJ databases">
        <title>Genome assembly of Amycolatopsis azurea DSM 43854.</title>
        <authorList>
            <person name="Khatri I."/>
            <person name="Kaur I."/>
            <person name="Subramanian S."/>
            <person name="Mayilraj S."/>
        </authorList>
    </citation>
    <scope>NUCLEOTIDE SEQUENCE [LARGE SCALE GENOMIC DNA]</scope>
    <source>
        <strain evidence="1 2">DSM 43854</strain>
    </source>
</reference>
<name>M2NIQ1_9PSEU</name>
<comment type="caution">
    <text evidence="1">The sequence shown here is derived from an EMBL/GenBank/DDBJ whole genome shotgun (WGS) entry which is preliminary data.</text>
</comment>
<evidence type="ECO:0000313" key="2">
    <source>
        <dbReference type="Proteomes" id="UP000014137"/>
    </source>
</evidence>
<evidence type="ECO:0000313" key="1">
    <source>
        <dbReference type="EMBL" id="EMD21979.1"/>
    </source>
</evidence>
<sequence>MESGLRVHEYSVIAVGPRRKRPEGHCAKDSGQGHRLWPCAAVTSCRRCCSRSGSSAAVRGLPRCPQPRNS</sequence>
<dbReference type="AlphaFoldDB" id="M2NIQ1"/>
<dbReference type="EMBL" id="ANMG01000109">
    <property type="protein sequence ID" value="EMD21979.1"/>
    <property type="molecule type" value="Genomic_DNA"/>
</dbReference>
<dbReference type="PATRIC" id="fig|1238180.3.peg.8332"/>